<dbReference type="PRINTS" id="PR00398">
    <property type="entry name" value="STRDHORMONER"/>
</dbReference>
<evidence type="ECO:0000313" key="11">
    <source>
        <dbReference type="EMBL" id="CAH1775668.1"/>
    </source>
</evidence>
<keyword evidence="5" id="KW-0678">Repressor</keyword>
<dbReference type="EMBL" id="CAIIXF020000001">
    <property type="protein sequence ID" value="CAH1775668.1"/>
    <property type="molecule type" value="Genomic_DNA"/>
</dbReference>
<feature type="region of interest" description="Disordered" evidence="9">
    <location>
        <begin position="217"/>
        <end position="292"/>
    </location>
</feature>
<comment type="similarity">
    <text evidence="3">Belongs to the nuclear hormone receptor family. NR0 subfamily.</text>
</comment>
<feature type="domain" description="NR LBD" evidence="10">
    <location>
        <begin position="328"/>
        <end position="553"/>
    </location>
</feature>
<evidence type="ECO:0000256" key="3">
    <source>
        <dbReference type="ARBA" id="ARBA00006647"/>
    </source>
</evidence>
<keyword evidence="12" id="KW-1185">Reference proteome</keyword>
<feature type="compositionally biased region" description="Polar residues" evidence="9">
    <location>
        <begin position="235"/>
        <end position="244"/>
    </location>
</feature>
<dbReference type="OrthoDB" id="9926883at2759"/>
<dbReference type="GO" id="GO:0005737">
    <property type="term" value="C:cytoplasm"/>
    <property type="evidence" value="ECO:0007669"/>
    <property type="project" value="UniProtKB-SubCell"/>
</dbReference>
<dbReference type="SMART" id="SM00430">
    <property type="entry name" value="HOLI"/>
    <property type="match status" value="1"/>
</dbReference>
<evidence type="ECO:0000256" key="4">
    <source>
        <dbReference type="ARBA" id="ARBA00022490"/>
    </source>
</evidence>
<name>A0A8S4N526_OWEFU</name>
<dbReference type="Proteomes" id="UP000749559">
    <property type="component" value="Unassembled WGS sequence"/>
</dbReference>
<dbReference type="InterPro" id="IPR000536">
    <property type="entry name" value="Nucl_hrmn_rcpt_lig-bd"/>
</dbReference>
<dbReference type="InterPro" id="IPR033544">
    <property type="entry name" value="NR0B1/2"/>
</dbReference>
<accession>A0A8S4N526</accession>
<dbReference type="GO" id="GO:0005634">
    <property type="term" value="C:nucleus"/>
    <property type="evidence" value="ECO:0007669"/>
    <property type="project" value="UniProtKB-SubCell"/>
</dbReference>
<evidence type="ECO:0000256" key="8">
    <source>
        <dbReference type="ARBA" id="ARBA00023170"/>
    </source>
</evidence>
<feature type="compositionally biased region" description="Polar residues" evidence="9">
    <location>
        <begin position="272"/>
        <end position="284"/>
    </location>
</feature>
<dbReference type="InterPro" id="IPR035500">
    <property type="entry name" value="NHR-like_dom_sf"/>
</dbReference>
<dbReference type="Gene3D" id="1.10.565.10">
    <property type="entry name" value="Retinoid X Receptor"/>
    <property type="match status" value="1"/>
</dbReference>
<dbReference type="Pfam" id="PF00104">
    <property type="entry name" value="Hormone_recep"/>
    <property type="match status" value="1"/>
</dbReference>
<evidence type="ECO:0000256" key="6">
    <source>
        <dbReference type="ARBA" id="ARBA00023015"/>
    </source>
</evidence>
<evidence type="ECO:0000256" key="1">
    <source>
        <dbReference type="ARBA" id="ARBA00004123"/>
    </source>
</evidence>
<organism evidence="11 12">
    <name type="scientific">Owenia fusiformis</name>
    <name type="common">Polychaete worm</name>
    <dbReference type="NCBI Taxonomy" id="6347"/>
    <lineage>
        <taxon>Eukaryota</taxon>
        <taxon>Metazoa</taxon>
        <taxon>Spiralia</taxon>
        <taxon>Lophotrochozoa</taxon>
        <taxon>Annelida</taxon>
        <taxon>Polychaeta</taxon>
        <taxon>Sedentaria</taxon>
        <taxon>Canalipalpata</taxon>
        <taxon>Sabellida</taxon>
        <taxon>Oweniida</taxon>
        <taxon>Oweniidae</taxon>
        <taxon>Owenia</taxon>
    </lineage>
</organism>
<keyword evidence="7" id="KW-0804">Transcription</keyword>
<dbReference type="GO" id="GO:0000122">
    <property type="term" value="P:negative regulation of transcription by RNA polymerase II"/>
    <property type="evidence" value="ECO:0007669"/>
    <property type="project" value="TreeGrafter"/>
</dbReference>
<evidence type="ECO:0000313" key="12">
    <source>
        <dbReference type="Proteomes" id="UP000749559"/>
    </source>
</evidence>
<feature type="compositionally biased region" description="Low complexity" evidence="9">
    <location>
        <begin position="252"/>
        <end position="263"/>
    </location>
</feature>
<comment type="caution">
    <text evidence="11">The sequence shown here is derived from an EMBL/GenBank/DDBJ whole genome shotgun (WGS) entry which is preliminary data.</text>
</comment>
<proteinExistence type="inferred from homology"/>
<keyword evidence="6" id="KW-0805">Transcription regulation</keyword>
<dbReference type="PROSITE" id="PS51843">
    <property type="entry name" value="NR_LBD"/>
    <property type="match status" value="1"/>
</dbReference>
<dbReference type="InterPro" id="IPR001723">
    <property type="entry name" value="Nuclear_hrmn_rcpt"/>
</dbReference>
<dbReference type="AlphaFoldDB" id="A0A8S4N526"/>
<gene>
    <name evidence="11" type="ORF">OFUS_LOCUS2943</name>
</gene>
<dbReference type="PANTHER" id="PTHR24081:SF8">
    <property type="entry name" value="NR LBD DOMAIN-CONTAINING PROTEIN"/>
    <property type="match status" value="1"/>
</dbReference>
<keyword evidence="4" id="KW-0963">Cytoplasm</keyword>
<sequence>MALLLLCKDSADIRQQLAPTKGKQDSCDCGCSEGPPILQTLLQPGASFSSSCTKSSEVPHQQNNTSKLFNILQGRSNEYSGYNKNEESHFGPYPRQRKNMNEIMYDMANGQQLKLYDQQIHHNAKVNAMHSPQPYDKFHLPNSRISHSLLASTPYVVPRTFTKTPQTAQTNIGSPQYMASPRTYNMLQLTQEQQLSNRVKINDNPLPPYNICSPGIIELKGSPSHTPSPMRLSPDTRSSPSISDDYQRRLESPALSTSSLSSFSHHKDMSSDTHSNISSTPESLDSQEEPMDLSTRKVMSDIGLKNDDSLLRVLLCRKGLNVRRLSTTSEESQSKISPDEQMSPNSPVTLAKKNLLPIGARVSDWLVKIIQFAISVPEFSTLTHNDKVVLILNCWEKLMLLFMAENNFHFVVTPKHQESSGERIREDFLPAPEVPTVRSSEAIQAFIGKCYNMNLDNEEFNLLRKKTLFNEGASGLEEPKLVETLGGCAQTRLQQHISATFQQHNDKMRYSKILMCLPLLYGINGKMLENLFCKHITGDMDMDVLLKEMLQKL</sequence>
<evidence type="ECO:0000256" key="7">
    <source>
        <dbReference type="ARBA" id="ARBA00023163"/>
    </source>
</evidence>
<dbReference type="SUPFAM" id="SSF48508">
    <property type="entry name" value="Nuclear receptor ligand-binding domain"/>
    <property type="match status" value="1"/>
</dbReference>
<evidence type="ECO:0000256" key="5">
    <source>
        <dbReference type="ARBA" id="ARBA00022491"/>
    </source>
</evidence>
<feature type="region of interest" description="Disordered" evidence="9">
    <location>
        <begin position="326"/>
        <end position="345"/>
    </location>
</feature>
<reference evidence="11" key="1">
    <citation type="submission" date="2022-03" db="EMBL/GenBank/DDBJ databases">
        <authorList>
            <person name="Martin C."/>
        </authorList>
    </citation>
    <scope>NUCLEOTIDE SEQUENCE</scope>
</reference>
<evidence type="ECO:0000256" key="2">
    <source>
        <dbReference type="ARBA" id="ARBA00004496"/>
    </source>
</evidence>
<keyword evidence="8" id="KW-0675">Receptor</keyword>
<dbReference type="GO" id="GO:0003714">
    <property type="term" value="F:transcription corepressor activity"/>
    <property type="evidence" value="ECO:0007669"/>
    <property type="project" value="TreeGrafter"/>
</dbReference>
<protein>
    <recommendedName>
        <fullName evidence="10">NR LBD domain-containing protein</fullName>
    </recommendedName>
</protein>
<evidence type="ECO:0000259" key="10">
    <source>
        <dbReference type="PROSITE" id="PS51843"/>
    </source>
</evidence>
<comment type="subcellular location">
    <subcellularLocation>
        <location evidence="2">Cytoplasm</location>
    </subcellularLocation>
    <subcellularLocation>
        <location evidence="1">Nucleus</location>
    </subcellularLocation>
</comment>
<dbReference type="PANTHER" id="PTHR24081">
    <property type="entry name" value="NUCLEAR RECEPTOR SUBFAMILY 0 GROUP B"/>
    <property type="match status" value="1"/>
</dbReference>
<evidence type="ECO:0000256" key="9">
    <source>
        <dbReference type="SAM" id="MobiDB-lite"/>
    </source>
</evidence>